<dbReference type="EMBL" id="JAAXPN010000002">
    <property type="protein sequence ID" value="NKZ23813.1"/>
    <property type="molecule type" value="Genomic_DNA"/>
</dbReference>
<dbReference type="Pfam" id="PF13175">
    <property type="entry name" value="AAA_15"/>
    <property type="match status" value="1"/>
</dbReference>
<proteinExistence type="predicted"/>
<accession>A0A7X6N4N8</accession>
<dbReference type="SUPFAM" id="SSF52540">
    <property type="entry name" value="P-loop containing nucleoside triphosphate hydrolases"/>
    <property type="match status" value="1"/>
</dbReference>
<protein>
    <submittedName>
        <fullName evidence="2">ATP-binding protein</fullName>
    </submittedName>
</protein>
<evidence type="ECO:0000259" key="1">
    <source>
        <dbReference type="Pfam" id="PF13175"/>
    </source>
</evidence>
<reference evidence="2 3" key="1">
    <citation type="submission" date="2020-04" db="EMBL/GenBank/DDBJ databases">
        <title>MicrobeNet Type strains.</title>
        <authorList>
            <person name="Nicholson A.C."/>
        </authorList>
    </citation>
    <scope>NUCLEOTIDE SEQUENCE [LARGE SCALE GENOMIC DNA]</scope>
    <source>
        <strain evidence="2 3">CCUG 61472</strain>
    </source>
</reference>
<keyword evidence="2" id="KW-0547">Nucleotide-binding</keyword>
<dbReference type="RefSeq" id="WP_168721614.1">
    <property type="nucleotide sequence ID" value="NZ_JAAXPN010000002.1"/>
</dbReference>
<dbReference type="InterPro" id="IPR027417">
    <property type="entry name" value="P-loop_NTPase"/>
</dbReference>
<evidence type="ECO:0000313" key="3">
    <source>
        <dbReference type="Proteomes" id="UP000549765"/>
    </source>
</evidence>
<feature type="domain" description="Endonuclease GajA/Old nuclease/RecF-like AAA" evidence="1">
    <location>
        <begin position="1"/>
        <end position="52"/>
    </location>
</feature>
<organism evidence="2 3">
    <name type="scientific">Periweissella fabalis</name>
    <dbReference type="NCBI Taxonomy" id="1070421"/>
    <lineage>
        <taxon>Bacteria</taxon>
        <taxon>Bacillati</taxon>
        <taxon>Bacillota</taxon>
        <taxon>Bacilli</taxon>
        <taxon>Lactobacillales</taxon>
        <taxon>Lactobacillaceae</taxon>
        <taxon>Periweissella</taxon>
    </lineage>
</organism>
<keyword evidence="3" id="KW-1185">Reference proteome</keyword>
<keyword evidence="2" id="KW-0067">ATP-binding</keyword>
<gene>
    <name evidence="2" type="ORF">HF964_03190</name>
</gene>
<dbReference type="Gene3D" id="3.40.50.300">
    <property type="entry name" value="P-loop containing nucleotide triphosphate hydrolases"/>
    <property type="match status" value="1"/>
</dbReference>
<dbReference type="InterPro" id="IPR041685">
    <property type="entry name" value="AAA_GajA/Old/RecF-like"/>
</dbReference>
<dbReference type="Proteomes" id="UP000549765">
    <property type="component" value="Unassembled WGS sequence"/>
</dbReference>
<name>A0A7X6N4N8_9LACO</name>
<dbReference type="AlphaFoldDB" id="A0A7X6N4N8"/>
<comment type="caution">
    <text evidence="2">The sequence shown here is derived from an EMBL/GenBank/DDBJ whole genome shotgun (WGS) entry which is preliminary data.</text>
</comment>
<sequence length="64" mass="7371">MKVLSFSVENFRGYTNKVILNVGDFTGLFGKNDAGKSTIFEAMDIFLMRQMHKKRLMKRIGILI</sequence>
<dbReference type="GO" id="GO:0005524">
    <property type="term" value="F:ATP binding"/>
    <property type="evidence" value="ECO:0007669"/>
    <property type="project" value="UniProtKB-KW"/>
</dbReference>
<evidence type="ECO:0000313" key="2">
    <source>
        <dbReference type="EMBL" id="NKZ23813.1"/>
    </source>
</evidence>